<protein>
    <submittedName>
        <fullName evidence="1">Uncharacterized protein</fullName>
    </submittedName>
</protein>
<evidence type="ECO:0000313" key="2">
    <source>
        <dbReference type="Proteomes" id="UP001642260"/>
    </source>
</evidence>
<dbReference type="EMBL" id="CAKOAT010075155">
    <property type="protein sequence ID" value="CAH8312908.1"/>
    <property type="molecule type" value="Genomic_DNA"/>
</dbReference>
<proteinExistence type="predicted"/>
<keyword evidence="2" id="KW-1185">Reference proteome</keyword>
<dbReference type="Proteomes" id="UP001642260">
    <property type="component" value="Unassembled WGS sequence"/>
</dbReference>
<dbReference type="AlphaFoldDB" id="A0ABC8JC10"/>
<reference evidence="1 2" key="1">
    <citation type="submission" date="2022-03" db="EMBL/GenBank/DDBJ databases">
        <authorList>
            <person name="Macdonald S."/>
            <person name="Ahmed S."/>
            <person name="Newling K."/>
        </authorList>
    </citation>
    <scope>NUCLEOTIDE SEQUENCE [LARGE SCALE GENOMIC DNA]</scope>
</reference>
<comment type="caution">
    <text evidence="1">The sequence shown here is derived from an EMBL/GenBank/DDBJ whole genome shotgun (WGS) entry which is preliminary data.</text>
</comment>
<sequence length="87" mass="9752">MVVERGDWGAVLRVHGNKRAIKETDFVVEGLRLSHIRPSQSSGPRSFASSKGVISNPLNTLEDSVCAGLRRVTQRKTKTFKEFYSNF</sequence>
<organism evidence="1 2">
    <name type="scientific">Eruca vesicaria subsp. sativa</name>
    <name type="common">Garden rocket</name>
    <name type="synonym">Eruca sativa</name>
    <dbReference type="NCBI Taxonomy" id="29727"/>
    <lineage>
        <taxon>Eukaryota</taxon>
        <taxon>Viridiplantae</taxon>
        <taxon>Streptophyta</taxon>
        <taxon>Embryophyta</taxon>
        <taxon>Tracheophyta</taxon>
        <taxon>Spermatophyta</taxon>
        <taxon>Magnoliopsida</taxon>
        <taxon>eudicotyledons</taxon>
        <taxon>Gunneridae</taxon>
        <taxon>Pentapetalae</taxon>
        <taxon>rosids</taxon>
        <taxon>malvids</taxon>
        <taxon>Brassicales</taxon>
        <taxon>Brassicaceae</taxon>
        <taxon>Brassiceae</taxon>
        <taxon>Eruca</taxon>
    </lineage>
</organism>
<evidence type="ECO:0000313" key="1">
    <source>
        <dbReference type="EMBL" id="CAH8312908.1"/>
    </source>
</evidence>
<gene>
    <name evidence="1" type="ORF">ERUC_LOCUS6344</name>
</gene>
<accession>A0ABC8JC10</accession>
<name>A0ABC8JC10_ERUVS</name>